<comment type="caution">
    <text evidence="2">The sequence shown here is derived from an EMBL/GenBank/DDBJ whole genome shotgun (WGS) entry which is preliminary data.</text>
</comment>
<dbReference type="AlphaFoldDB" id="A0A4C1ZAD8"/>
<feature type="region of interest" description="Disordered" evidence="1">
    <location>
        <begin position="310"/>
        <end position="343"/>
    </location>
</feature>
<evidence type="ECO:0000313" key="3">
    <source>
        <dbReference type="Proteomes" id="UP000299102"/>
    </source>
</evidence>
<evidence type="ECO:0000256" key="1">
    <source>
        <dbReference type="SAM" id="MobiDB-lite"/>
    </source>
</evidence>
<feature type="compositionally biased region" description="Low complexity" evidence="1">
    <location>
        <begin position="327"/>
        <end position="339"/>
    </location>
</feature>
<proteinExistence type="predicted"/>
<dbReference type="EMBL" id="BGZK01001757">
    <property type="protein sequence ID" value="GBP85751.1"/>
    <property type="molecule type" value="Genomic_DNA"/>
</dbReference>
<dbReference type="PANTHER" id="PTHR47018">
    <property type="entry name" value="CXC DOMAIN-CONTAINING PROTEIN-RELATED"/>
    <property type="match status" value="1"/>
</dbReference>
<accession>A0A4C1ZAD8</accession>
<organism evidence="2 3">
    <name type="scientific">Eumeta variegata</name>
    <name type="common">Bagworm moth</name>
    <name type="synonym">Eumeta japonica</name>
    <dbReference type="NCBI Taxonomy" id="151549"/>
    <lineage>
        <taxon>Eukaryota</taxon>
        <taxon>Metazoa</taxon>
        <taxon>Ecdysozoa</taxon>
        <taxon>Arthropoda</taxon>
        <taxon>Hexapoda</taxon>
        <taxon>Insecta</taxon>
        <taxon>Pterygota</taxon>
        <taxon>Neoptera</taxon>
        <taxon>Endopterygota</taxon>
        <taxon>Lepidoptera</taxon>
        <taxon>Glossata</taxon>
        <taxon>Ditrysia</taxon>
        <taxon>Tineoidea</taxon>
        <taxon>Psychidae</taxon>
        <taxon>Oiketicinae</taxon>
        <taxon>Eumeta</taxon>
    </lineage>
</organism>
<keyword evidence="3" id="KW-1185">Reference proteome</keyword>
<protein>
    <submittedName>
        <fullName evidence="2">Uncharacterized protein</fullName>
    </submittedName>
</protein>
<name>A0A4C1ZAD8_EUMVA</name>
<dbReference type="Proteomes" id="UP000299102">
    <property type="component" value="Unassembled WGS sequence"/>
</dbReference>
<reference evidence="2 3" key="1">
    <citation type="journal article" date="2019" name="Commun. Biol.">
        <title>The bagworm genome reveals a unique fibroin gene that provides high tensile strength.</title>
        <authorList>
            <person name="Kono N."/>
            <person name="Nakamura H."/>
            <person name="Ohtoshi R."/>
            <person name="Tomita M."/>
            <person name="Numata K."/>
            <person name="Arakawa K."/>
        </authorList>
    </citation>
    <scope>NUCLEOTIDE SEQUENCE [LARGE SCALE GENOMIC DNA]</scope>
</reference>
<gene>
    <name evidence="2" type="ORF">EVAR_97247_1</name>
</gene>
<dbReference type="PANTHER" id="PTHR47018:SF3">
    <property type="entry name" value="MYCBP-ASSOCIATED PROTEIN"/>
    <property type="match status" value="1"/>
</dbReference>
<evidence type="ECO:0000313" key="2">
    <source>
        <dbReference type="EMBL" id="GBP85751.1"/>
    </source>
</evidence>
<sequence>MPTASLKQRAITSLIGYSKLLKDKKHELLENLTEINIHQKCRDDYYYTAKKATPQEETSTSRSSSRGSITFDFEKLCLFCDKPWQTKKKEDKSVIKSDELKAKLLEIAKRRNDPPGVKIIDRISGVQSLVKVDARYHKNCYTSFNLEKKMEDTELQKEVQGLLSSVFKFIENDIDSQFTATQLLEIMKHKITKDTLLKDLKRKYDNNIVFYNESGEDTTVCFCGTNENAFSDEWYLHRETEIEAEHIRIIETSAELIVKQIKCTEYQTNSYPSSITFLDSISDNIPKYLKIFLDKLLMFDAKKKRKTAYARRKSRSSHGSVVDDDSSTSTTFTTKPGETSLDDDENIIENTKIKIDQIGLSIVQTLRPKSFISPLHLATGIYMNRKCGSKTVINILAKLGVCASYHSITLHEISAIKSNVIKIEPSAFLQYVFDNADHNPSSLDGLNSFHCMGGICCVTPSQALTTFGEVSKLDRLPTATAISEEGKITLEKLPTNQFSLESIQFIDIGNLKFGDFTCDIPVCYSTHIWGSYCQVPNLPEIRGFMDRVSSSLPYTVSRIQYLPFIEENPSDLRTVYTSLLYAANHARCADQKTIFVTFDYPLYMKALQILSNCQVKKLENVVARIGGFHLLMSYFKAVGTIMEGSGLNELWNTVYATNSIDKMMLCTSFARALRAHITTVHVIGELIAEFAESAQNIESHEHIDGIKMSVDPSSMEAPPSTEEVVEFIKCKKLKIQQTLNNFSRHPPTLHDINSDQDMIAMRNLLSSAIEVLKKRGPTAELWLQYFNFVMLAIRYIEAERLGNWHLHLYCVQQMLPVYHAAGHSNYVKAIQIYLQQMSKLEDIMDPNEYRLFTKEGHFTIRRTEKAWAGIWTDMTIEQMLMRTIHTGAQGLSNGRGMSSSVMTRFLEGMPYAIEIMNQLEDYVSIKWESSDQHVDVTPARQKRDESDRKTFKAWLQTHNPFVQSDKLISLSTGLVGDANTDCYRAIGERASKYG</sequence>
<dbReference type="OrthoDB" id="6753017at2759"/>